<keyword evidence="2" id="KW-1185">Reference proteome</keyword>
<protein>
    <submittedName>
        <fullName evidence="1">Uncharacterized protein</fullName>
    </submittedName>
</protein>
<accession>A0A6B0S8C5</accession>
<evidence type="ECO:0000313" key="1">
    <source>
        <dbReference type="EMBL" id="MXQ95403.1"/>
    </source>
</evidence>
<sequence>MTMGSSRRSLSFDDESHVRLYRKILKGKDSYTGEGDDSLLERVGRGVGYGCPGCSRMPSLPTSLKVKWISSYEDNRQDNTIQRTFSMTLTNIMKAAVQLVRGVKINSVI</sequence>
<dbReference type="Proteomes" id="UP000322234">
    <property type="component" value="Unassembled WGS sequence"/>
</dbReference>
<name>A0A6B0S8C5_9CETA</name>
<gene>
    <name evidence="1" type="ORF">E5288_WYG014806</name>
</gene>
<dbReference type="AlphaFoldDB" id="A0A6B0S8C5"/>
<dbReference type="EMBL" id="VBQZ03000134">
    <property type="protein sequence ID" value="MXQ95403.1"/>
    <property type="molecule type" value="Genomic_DNA"/>
</dbReference>
<evidence type="ECO:0000313" key="2">
    <source>
        <dbReference type="Proteomes" id="UP000322234"/>
    </source>
</evidence>
<proteinExistence type="predicted"/>
<organism evidence="1 2">
    <name type="scientific">Bos mutus</name>
    <name type="common">wild yak</name>
    <dbReference type="NCBI Taxonomy" id="72004"/>
    <lineage>
        <taxon>Eukaryota</taxon>
        <taxon>Metazoa</taxon>
        <taxon>Chordata</taxon>
        <taxon>Craniata</taxon>
        <taxon>Vertebrata</taxon>
        <taxon>Euteleostomi</taxon>
        <taxon>Mammalia</taxon>
        <taxon>Eutheria</taxon>
        <taxon>Laurasiatheria</taxon>
        <taxon>Artiodactyla</taxon>
        <taxon>Ruminantia</taxon>
        <taxon>Pecora</taxon>
        <taxon>Bovidae</taxon>
        <taxon>Bovinae</taxon>
        <taxon>Bos</taxon>
    </lineage>
</organism>
<reference evidence="1" key="1">
    <citation type="submission" date="2019-10" db="EMBL/GenBank/DDBJ databases">
        <title>The sequence and de novo assembly of the wild yak genome.</title>
        <authorList>
            <person name="Liu Y."/>
        </authorList>
    </citation>
    <scope>NUCLEOTIDE SEQUENCE [LARGE SCALE GENOMIC DNA]</scope>
    <source>
        <strain evidence="1">WY2019</strain>
    </source>
</reference>
<comment type="caution">
    <text evidence="1">The sequence shown here is derived from an EMBL/GenBank/DDBJ whole genome shotgun (WGS) entry which is preliminary data.</text>
</comment>